<name>A0A8K0JZ48_LADFU</name>
<sequence length="573" mass="66567">MDYEEGIPIVDEDVQVLLEECDDPLNYSGSESECDSESSVLDDIAVADAVMEHAIADDEDNFEVFNWETMDNYVSLRENFTEISGPQDRARNTVDIVECFELFFDRDLVNIIVKETNRYAEKHISERGSILPSLTRSHRRSWQPVDENEIYVLFGLYVLMGIVRKPTIKLYFSKKRVISTPGFSDMMSRERFELLNRYLHFVDNERRADFDGPTKLFKIFPILSRLNRNFQSQYIPDRNIAINESMPLWKGRLSFRQYLPLKASKFGIKTFELCESESGYLWSVLVYTGKDTAIKSPYVKSYTSKRATVVMKLVEPLLGKGYTLWMDNFYNSPSLACLLKNHSTDCVGTLKLSRKDVPKVLKEKKLKKGETTARHAGPVSIIKWHDKKVVTMISTYHKEDKKLVISRGRQTEKPVCVLDYNKYMGVIDLEDQMLQPYSLDRKCMQKWYIKLFRRLLNIAVINSFIIYKKNIRKPMDLLSFTVQLVEDLFLKYAVERGGNVGGRQASDNNVPRLTERHFIRKVKPKGTKSRPQRRCVVCSKHGKRKDTVYCCSECDVGLCLAECFETYHTKLNY</sequence>
<reference evidence="3" key="1">
    <citation type="submission" date="2013-04" db="EMBL/GenBank/DDBJ databases">
        <authorList>
            <person name="Qu J."/>
            <person name="Murali S.C."/>
            <person name="Bandaranaike D."/>
            <person name="Bellair M."/>
            <person name="Blankenburg K."/>
            <person name="Chao H."/>
            <person name="Dinh H."/>
            <person name="Doddapaneni H."/>
            <person name="Downs B."/>
            <person name="Dugan-Rocha S."/>
            <person name="Elkadiri S."/>
            <person name="Gnanaolivu R.D."/>
            <person name="Hernandez B."/>
            <person name="Javaid M."/>
            <person name="Jayaseelan J.C."/>
            <person name="Lee S."/>
            <person name="Li M."/>
            <person name="Ming W."/>
            <person name="Munidasa M."/>
            <person name="Muniz J."/>
            <person name="Nguyen L."/>
            <person name="Ongeri F."/>
            <person name="Osuji N."/>
            <person name="Pu L.-L."/>
            <person name="Puazo M."/>
            <person name="Qu C."/>
            <person name="Quiroz J."/>
            <person name="Raj R."/>
            <person name="Weissenberger G."/>
            <person name="Xin Y."/>
            <person name="Zou X."/>
            <person name="Han Y."/>
            <person name="Richards S."/>
            <person name="Worley K."/>
            <person name="Muzny D."/>
            <person name="Gibbs R."/>
        </authorList>
    </citation>
    <scope>NUCLEOTIDE SEQUENCE</scope>
    <source>
        <strain evidence="3">Sampled in the wild</strain>
    </source>
</reference>
<dbReference type="AlphaFoldDB" id="A0A8K0JZ48"/>
<dbReference type="PANTHER" id="PTHR46599">
    <property type="entry name" value="PIGGYBAC TRANSPOSABLE ELEMENT-DERIVED PROTEIN 4"/>
    <property type="match status" value="1"/>
</dbReference>
<dbReference type="Proteomes" id="UP000792457">
    <property type="component" value="Unassembled WGS sequence"/>
</dbReference>
<dbReference type="Pfam" id="PF13842">
    <property type="entry name" value="zf-Tnp_2"/>
    <property type="match status" value="1"/>
</dbReference>
<evidence type="ECO:0008006" key="5">
    <source>
        <dbReference type="Google" id="ProtNLM"/>
    </source>
</evidence>
<dbReference type="Pfam" id="PF13843">
    <property type="entry name" value="DDE_Tnp_1_7"/>
    <property type="match status" value="1"/>
</dbReference>
<accession>A0A8K0JZ48</accession>
<evidence type="ECO:0000259" key="2">
    <source>
        <dbReference type="Pfam" id="PF13843"/>
    </source>
</evidence>
<dbReference type="OrthoDB" id="8191242at2759"/>
<keyword evidence="4" id="KW-1185">Reference proteome</keyword>
<evidence type="ECO:0000313" key="4">
    <source>
        <dbReference type="Proteomes" id="UP000792457"/>
    </source>
</evidence>
<dbReference type="InterPro" id="IPR032718">
    <property type="entry name" value="PGBD4_Znf_C"/>
</dbReference>
<feature type="domain" description="PiggyBac transposable element-derived protein 4 C-terminal zinc-finger" evidence="1">
    <location>
        <begin position="528"/>
        <end position="568"/>
    </location>
</feature>
<protein>
    <recommendedName>
        <fullName evidence="5">Transposase</fullName>
    </recommendedName>
</protein>
<reference evidence="3" key="2">
    <citation type="submission" date="2017-10" db="EMBL/GenBank/DDBJ databases">
        <title>Ladona fulva Genome sequencing and assembly.</title>
        <authorList>
            <person name="Murali S."/>
            <person name="Richards S."/>
            <person name="Bandaranaike D."/>
            <person name="Bellair M."/>
            <person name="Blankenburg K."/>
            <person name="Chao H."/>
            <person name="Dinh H."/>
            <person name="Doddapaneni H."/>
            <person name="Dugan-Rocha S."/>
            <person name="Elkadiri S."/>
            <person name="Gnanaolivu R."/>
            <person name="Hernandez B."/>
            <person name="Skinner E."/>
            <person name="Javaid M."/>
            <person name="Lee S."/>
            <person name="Li M."/>
            <person name="Ming W."/>
            <person name="Munidasa M."/>
            <person name="Muniz J."/>
            <person name="Nguyen L."/>
            <person name="Hughes D."/>
            <person name="Osuji N."/>
            <person name="Pu L.-L."/>
            <person name="Puazo M."/>
            <person name="Qu C."/>
            <person name="Quiroz J."/>
            <person name="Raj R."/>
            <person name="Weissenberger G."/>
            <person name="Xin Y."/>
            <person name="Zou X."/>
            <person name="Han Y."/>
            <person name="Worley K."/>
            <person name="Muzny D."/>
            <person name="Gibbs R."/>
        </authorList>
    </citation>
    <scope>NUCLEOTIDE SEQUENCE</scope>
    <source>
        <strain evidence="3">Sampled in the wild</strain>
    </source>
</reference>
<feature type="domain" description="PiggyBac transposable element-derived protein" evidence="2">
    <location>
        <begin position="97"/>
        <end position="464"/>
    </location>
</feature>
<gene>
    <name evidence="3" type="ORF">J437_LFUL003183</name>
</gene>
<dbReference type="EMBL" id="KZ308197">
    <property type="protein sequence ID" value="KAG8224460.1"/>
    <property type="molecule type" value="Genomic_DNA"/>
</dbReference>
<comment type="caution">
    <text evidence="3">The sequence shown here is derived from an EMBL/GenBank/DDBJ whole genome shotgun (WGS) entry which is preliminary data.</text>
</comment>
<evidence type="ECO:0000259" key="1">
    <source>
        <dbReference type="Pfam" id="PF13842"/>
    </source>
</evidence>
<proteinExistence type="predicted"/>
<evidence type="ECO:0000313" key="3">
    <source>
        <dbReference type="EMBL" id="KAG8224460.1"/>
    </source>
</evidence>
<dbReference type="InterPro" id="IPR029526">
    <property type="entry name" value="PGBD"/>
</dbReference>
<organism evidence="3 4">
    <name type="scientific">Ladona fulva</name>
    <name type="common">Scarce chaser dragonfly</name>
    <name type="synonym">Libellula fulva</name>
    <dbReference type="NCBI Taxonomy" id="123851"/>
    <lineage>
        <taxon>Eukaryota</taxon>
        <taxon>Metazoa</taxon>
        <taxon>Ecdysozoa</taxon>
        <taxon>Arthropoda</taxon>
        <taxon>Hexapoda</taxon>
        <taxon>Insecta</taxon>
        <taxon>Pterygota</taxon>
        <taxon>Palaeoptera</taxon>
        <taxon>Odonata</taxon>
        <taxon>Epiprocta</taxon>
        <taxon>Anisoptera</taxon>
        <taxon>Libelluloidea</taxon>
        <taxon>Libellulidae</taxon>
        <taxon>Ladona</taxon>
    </lineage>
</organism>
<dbReference type="PANTHER" id="PTHR46599:SF3">
    <property type="entry name" value="PIGGYBAC TRANSPOSABLE ELEMENT-DERIVED PROTEIN 4"/>
    <property type="match status" value="1"/>
</dbReference>